<dbReference type="Proteomes" id="UP000036403">
    <property type="component" value="Unassembled WGS sequence"/>
</dbReference>
<evidence type="ECO:0000313" key="3">
    <source>
        <dbReference type="EMBL" id="KMQ97468.1"/>
    </source>
</evidence>
<evidence type="ECO:0000313" key="4">
    <source>
        <dbReference type="Proteomes" id="UP000036403"/>
    </source>
</evidence>
<evidence type="ECO:0000256" key="1">
    <source>
        <dbReference type="SAM" id="MobiDB-lite"/>
    </source>
</evidence>
<feature type="compositionally biased region" description="Basic and acidic residues" evidence="1">
    <location>
        <begin position="250"/>
        <end position="260"/>
    </location>
</feature>
<dbReference type="EMBL" id="LBMM01000799">
    <property type="protein sequence ID" value="KMQ97468.1"/>
    <property type="molecule type" value="Genomic_DNA"/>
</dbReference>
<protein>
    <submittedName>
        <fullName evidence="3">Ecdysis triggering hormone preproprotein</fullName>
    </submittedName>
</protein>
<accession>A0A0J7L4J7</accession>
<proteinExistence type="predicted"/>
<evidence type="ECO:0000256" key="2">
    <source>
        <dbReference type="SAM" id="SignalP"/>
    </source>
</evidence>
<name>A0A0J7L4J7_LASNI</name>
<sequence length="458" mass="51938">MTPTFYGVFLLALVGRSASVPQPLRVDACALICNPGAETESERERDATLYPRYPKVNCNLQSDSQEHQALHISTHCLKLCNREFTVESEINCFALRSSLAASLGCYCEALTPLSPNTMRLHEDWRLNHLVKEVSKYILSTIINEPLDKHILCDIHKELFSDSVSLKSQGPLKECYKNATASTEPPATPQPADQPIPEPLPTPQGFHMDKETRLESMMRSLAEKMHSPEEEKPPTTEENREEDEIVSIEDGNNKETDEGNKPFEFKGATAATMCPGCVIECETFLEYVEYLKTENKYEAFKPPRSWCDCEKVKKDCADYIEATSLLGVVMLLICQNVAKADEVPAFFLKIAKIPTLPRVGRSGRFEDFFYKAEKHIPRIGRNIQDQQDTYSDLKNKRRIDYSPKAEEWSWQNFPLAIEGPKELWRALAGYSRDGGDDIENEVWQRKKRTGTGAVTAQEK</sequence>
<comment type="caution">
    <text evidence="3">The sequence shown here is derived from an EMBL/GenBank/DDBJ whole genome shotgun (WGS) entry which is preliminary data.</text>
</comment>
<dbReference type="OrthoDB" id="6339926at2759"/>
<reference evidence="3 4" key="1">
    <citation type="submission" date="2015-04" db="EMBL/GenBank/DDBJ databases">
        <title>Lasius niger genome sequencing.</title>
        <authorList>
            <person name="Konorov E.A."/>
            <person name="Nikitin M.A."/>
            <person name="Kirill M.V."/>
            <person name="Chang P."/>
        </authorList>
    </citation>
    <scope>NUCLEOTIDE SEQUENCE [LARGE SCALE GENOMIC DNA]</scope>
    <source>
        <tissue evidence="3">Whole</tissue>
    </source>
</reference>
<feature type="chain" id="PRO_5005290730" evidence="2">
    <location>
        <begin position="20"/>
        <end position="458"/>
    </location>
</feature>
<dbReference type="PaxDb" id="67767-A0A0J7L4J7"/>
<keyword evidence="4" id="KW-1185">Reference proteome</keyword>
<gene>
    <name evidence="3" type="ORF">RF55_2192</name>
</gene>
<feature type="signal peptide" evidence="2">
    <location>
        <begin position="1"/>
        <end position="19"/>
    </location>
</feature>
<keyword evidence="2" id="KW-0732">Signal</keyword>
<feature type="region of interest" description="Disordered" evidence="1">
    <location>
        <begin position="220"/>
        <end position="260"/>
    </location>
</feature>
<feature type="region of interest" description="Disordered" evidence="1">
    <location>
        <begin position="175"/>
        <end position="206"/>
    </location>
</feature>
<dbReference type="STRING" id="67767.A0A0J7L4J7"/>
<organism evidence="3 4">
    <name type="scientific">Lasius niger</name>
    <name type="common">Black garden ant</name>
    <dbReference type="NCBI Taxonomy" id="67767"/>
    <lineage>
        <taxon>Eukaryota</taxon>
        <taxon>Metazoa</taxon>
        <taxon>Ecdysozoa</taxon>
        <taxon>Arthropoda</taxon>
        <taxon>Hexapoda</taxon>
        <taxon>Insecta</taxon>
        <taxon>Pterygota</taxon>
        <taxon>Neoptera</taxon>
        <taxon>Endopterygota</taxon>
        <taxon>Hymenoptera</taxon>
        <taxon>Apocrita</taxon>
        <taxon>Aculeata</taxon>
        <taxon>Formicoidea</taxon>
        <taxon>Formicidae</taxon>
        <taxon>Formicinae</taxon>
        <taxon>Lasius</taxon>
        <taxon>Lasius</taxon>
    </lineage>
</organism>
<feature type="compositionally biased region" description="Pro residues" evidence="1">
    <location>
        <begin position="185"/>
        <end position="201"/>
    </location>
</feature>
<feature type="compositionally biased region" description="Basic and acidic residues" evidence="1">
    <location>
        <begin position="220"/>
        <end position="237"/>
    </location>
</feature>
<dbReference type="AlphaFoldDB" id="A0A0J7L4J7"/>